<sequence>MGTLKRKHSKQHKEEVEEGDFSDDLSEVSEPEQSDPESESESEDEEGVIKLAVPSKTYIFNREGLQEQLEDISWPENVDWIHKLTVDIDQDEGVDVNDDLARELSFYNQALEGTRQAFEKLQKRNLPFLRPADYYAEMVKTDSHMVKVKGRLLEEKKRIEEADERRKARDAKKMSKEVQAEKLKERAKQKKDDFENVKKWRKQRQQSGFEKGGDDEDMGLSFEDGKTFDRNKKKRPGVRPGDRSGGLGNKGNFKGKKGGDSKKKSSKERRDSKFGFGGKKGMKKQNTADSTNDFGGFNKGDSSGNKRRRKF</sequence>
<dbReference type="EMBL" id="CM010722">
    <property type="protein sequence ID" value="RZC73206.1"/>
    <property type="molecule type" value="Genomic_DNA"/>
</dbReference>
<evidence type="ECO:0000313" key="8">
    <source>
        <dbReference type="Proteomes" id="UP000316621"/>
    </source>
</evidence>
<organism evidence="7 8">
    <name type="scientific">Papaver somniferum</name>
    <name type="common">Opium poppy</name>
    <dbReference type="NCBI Taxonomy" id="3469"/>
    <lineage>
        <taxon>Eukaryota</taxon>
        <taxon>Viridiplantae</taxon>
        <taxon>Streptophyta</taxon>
        <taxon>Embryophyta</taxon>
        <taxon>Tracheophyta</taxon>
        <taxon>Spermatophyta</taxon>
        <taxon>Magnoliopsida</taxon>
        <taxon>Ranunculales</taxon>
        <taxon>Papaveraceae</taxon>
        <taxon>Papaveroideae</taxon>
        <taxon>Papaver</taxon>
    </lineage>
</organism>
<feature type="compositionally biased region" description="Basic and acidic residues" evidence="6">
    <location>
        <begin position="257"/>
        <end position="273"/>
    </location>
</feature>
<evidence type="ECO:0000313" key="7">
    <source>
        <dbReference type="EMBL" id="RZC73206.1"/>
    </source>
</evidence>
<proteinExistence type="inferred from homology"/>
<evidence type="ECO:0000256" key="3">
    <source>
        <dbReference type="ARBA" id="ARBA00022517"/>
    </source>
</evidence>
<evidence type="ECO:0000256" key="4">
    <source>
        <dbReference type="ARBA" id="ARBA00023054"/>
    </source>
</evidence>
<feature type="compositionally biased region" description="Basic and acidic residues" evidence="6">
    <location>
        <begin position="158"/>
        <end position="198"/>
    </location>
</feature>
<dbReference type="GO" id="GO:0030687">
    <property type="term" value="C:preribosome, large subunit precursor"/>
    <property type="evidence" value="ECO:0007669"/>
    <property type="project" value="TreeGrafter"/>
</dbReference>
<comment type="subcellular location">
    <subcellularLocation>
        <location evidence="1">Nucleus</location>
        <location evidence="1">Nucleolus</location>
    </subcellularLocation>
</comment>
<evidence type="ECO:0000256" key="5">
    <source>
        <dbReference type="ARBA" id="ARBA00023242"/>
    </source>
</evidence>
<keyword evidence="4" id="KW-0175">Coiled coil</keyword>
<feature type="compositionally biased region" description="Basic residues" evidence="6">
    <location>
        <begin position="1"/>
        <end position="11"/>
    </location>
</feature>
<dbReference type="OMA" id="RETMFHR"/>
<dbReference type="GO" id="GO:0006364">
    <property type="term" value="P:rRNA processing"/>
    <property type="evidence" value="ECO:0007669"/>
    <property type="project" value="TreeGrafter"/>
</dbReference>
<gene>
    <name evidence="7" type="ORF">C5167_048687</name>
</gene>
<dbReference type="PANTHER" id="PTHR13028:SF0">
    <property type="entry name" value="RRNA-PROCESSING PROTEIN EBP2-RELATED"/>
    <property type="match status" value="1"/>
</dbReference>
<name>A0A4Y7KK11_PAPSO</name>
<evidence type="ECO:0000256" key="6">
    <source>
        <dbReference type="SAM" id="MobiDB-lite"/>
    </source>
</evidence>
<dbReference type="Gramene" id="RZC73206">
    <property type="protein sequence ID" value="RZC73206"/>
    <property type="gene ID" value="C5167_048687"/>
</dbReference>
<evidence type="ECO:0000256" key="2">
    <source>
        <dbReference type="ARBA" id="ARBA00007336"/>
    </source>
</evidence>
<feature type="compositionally biased region" description="Acidic residues" evidence="6">
    <location>
        <begin position="16"/>
        <end position="46"/>
    </location>
</feature>
<dbReference type="STRING" id="3469.A0A4Y7KK11"/>
<dbReference type="PANTHER" id="PTHR13028">
    <property type="entry name" value="RRNA PROCESSING PROTEIN EBNA1-BINDING PROTEIN-RELATED"/>
    <property type="match status" value="1"/>
</dbReference>
<accession>A0A4Y7KK11</accession>
<evidence type="ECO:0000256" key="1">
    <source>
        <dbReference type="ARBA" id="ARBA00004604"/>
    </source>
</evidence>
<dbReference type="OrthoDB" id="443772at2759"/>
<dbReference type="InterPro" id="IPR008610">
    <property type="entry name" value="Ebp2"/>
</dbReference>
<keyword evidence="8" id="KW-1185">Reference proteome</keyword>
<dbReference type="GO" id="GO:0042273">
    <property type="term" value="P:ribosomal large subunit biogenesis"/>
    <property type="evidence" value="ECO:0007669"/>
    <property type="project" value="TreeGrafter"/>
</dbReference>
<keyword evidence="3" id="KW-0690">Ribosome biogenesis</keyword>
<feature type="region of interest" description="Disordered" evidence="6">
    <location>
        <begin position="158"/>
        <end position="311"/>
    </location>
</feature>
<feature type="region of interest" description="Disordered" evidence="6">
    <location>
        <begin position="1"/>
        <end position="49"/>
    </location>
</feature>
<dbReference type="AlphaFoldDB" id="A0A4Y7KK11"/>
<dbReference type="Pfam" id="PF05890">
    <property type="entry name" value="Ebp2"/>
    <property type="match status" value="1"/>
</dbReference>
<keyword evidence="5" id="KW-0539">Nucleus</keyword>
<dbReference type="GO" id="GO:0034399">
    <property type="term" value="C:nuclear periphery"/>
    <property type="evidence" value="ECO:0007669"/>
    <property type="project" value="TreeGrafter"/>
</dbReference>
<dbReference type="GO" id="GO:0005730">
    <property type="term" value="C:nucleolus"/>
    <property type="evidence" value="ECO:0007669"/>
    <property type="project" value="UniProtKB-SubCell"/>
</dbReference>
<dbReference type="Proteomes" id="UP000316621">
    <property type="component" value="Chromosome 8"/>
</dbReference>
<protein>
    <submittedName>
        <fullName evidence="7">Uncharacterized protein</fullName>
    </submittedName>
</protein>
<comment type="similarity">
    <text evidence="2">Belongs to the EBP2 family.</text>
</comment>
<reference evidence="7 8" key="1">
    <citation type="journal article" date="2018" name="Science">
        <title>The opium poppy genome and morphinan production.</title>
        <authorList>
            <person name="Guo L."/>
            <person name="Winzer T."/>
            <person name="Yang X."/>
            <person name="Li Y."/>
            <person name="Ning Z."/>
            <person name="He Z."/>
            <person name="Teodor R."/>
            <person name="Lu Y."/>
            <person name="Bowser T.A."/>
            <person name="Graham I.A."/>
            <person name="Ye K."/>
        </authorList>
    </citation>
    <scope>NUCLEOTIDE SEQUENCE [LARGE SCALE GENOMIC DNA]</scope>
    <source>
        <strain evidence="8">cv. HN1</strain>
        <tissue evidence="7">Leaves</tissue>
    </source>
</reference>